<feature type="transmembrane region" description="Helical" evidence="1">
    <location>
        <begin position="12"/>
        <end position="31"/>
    </location>
</feature>
<evidence type="ECO:0000313" key="2">
    <source>
        <dbReference type="EMBL" id="GIY61280.1"/>
    </source>
</evidence>
<keyword evidence="1" id="KW-0812">Transmembrane</keyword>
<keyword evidence="1" id="KW-0472">Membrane</keyword>
<dbReference type="GO" id="GO:0005789">
    <property type="term" value="C:endoplasmic reticulum membrane"/>
    <property type="evidence" value="ECO:0007669"/>
    <property type="project" value="TreeGrafter"/>
</dbReference>
<dbReference type="PANTHER" id="PTHR15949">
    <property type="entry name" value="TESTIS-EXPRESSED PROTEIN 264"/>
    <property type="match status" value="1"/>
</dbReference>
<protein>
    <submittedName>
        <fullName evidence="2">Uncharacterized protein</fullName>
    </submittedName>
</protein>
<proteinExistence type="predicted"/>
<reference evidence="2 3" key="1">
    <citation type="submission" date="2021-06" db="EMBL/GenBank/DDBJ databases">
        <title>Caerostris extrusa draft genome.</title>
        <authorList>
            <person name="Kono N."/>
            <person name="Arakawa K."/>
        </authorList>
    </citation>
    <scope>NUCLEOTIDE SEQUENCE [LARGE SCALE GENOMIC DNA]</scope>
</reference>
<dbReference type="PANTHER" id="PTHR15949:SF3">
    <property type="entry name" value="TESTIS-EXPRESSED PROTEIN 264"/>
    <property type="match status" value="1"/>
</dbReference>
<organism evidence="2 3">
    <name type="scientific">Caerostris extrusa</name>
    <name type="common">Bark spider</name>
    <name type="synonym">Caerostris bankana</name>
    <dbReference type="NCBI Taxonomy" id="172846"/>
    <lineage>
        <taxon>Eukaryota</taxon>
        <taxon>Metazoa</taxon>
        <taxon>Ecdysozoa</taxon>
        <taxon>Arthropoda</taxon>
        <taxon>Chelicerata</taxon>
        <taxon>Arachnida</taxon>
        <taxon>Araneae</taxon>
        <taxon>Araneomorphae</taxon>
        <taxon>Entelegynae</taxon>
        <taxon>Araneoidea</taxon>
        <taxon>Araneidae</taxon>
        <taxon>Caerostris</taxon>
    </lineage>
</organism>
<dbReference type="EMBL" id="BPLR01013447">
    <property type="protein sequence ID" value="GIY61280.1"/>
    <property type="molecule type" value="Genomic_DNA"/>
</dbReference>
<name>A0AAV4UU96_CAEEX</name>
<keyword evidence="3" id="KW-1185">Reference proteome</keyword>
<dbReference type="GO" id="GO:0005657">
    <property type="term" value="C:replication fork"/>
    <property type="evidence" value="ECO:0007669"/>
    <property type="project" value="TreeGrafter"/>
</dbReference>
<evidence type="ECO:0000256" key="1">
    <source>
        <dbReference type="SAM" id="Phobius"/>
    </source>
</evidence>
<dbReference type="GO" id="GO:0061709">
    <property type="term" value="P:reticulophagy"/>
    <property type="evidence" value="ECO:0007669"/>
    <property type="project" value="TreeGrafter"/>
</dbReference>
<dbReference type="AlphaFoldDB" id="A0AAV4UU96"/>
<sequence length="247" mass="28803">MLSYEHYVEYLNTILLGFGVFFVLIILILFYHGVFYKIEVKVTKPPFTKDVFVVYKFTHNDSSSLLTELRDLAPELNSFSIYHEDFSQSRKQIGSSVGVMVLDKMEESLYRKLILAGYKDAFFPNIDYAVMSTFPFRNQYCLTVAVYRVYPKLKEYIKANRLCAHPIMELYTKDTVYFIAPLSKQFDFYAAEALPVYESSSSEPEDDSLIDEYECSKCHYHQNALIRQCCCDPLLHSSSCDRRKRAL</sequence>
<dbReference type="GO" id="GO:0106300">
    <property type="term" value="P:protein-DNA covalent cross-linking repair"/>
    <property type="evidence" value="ECO:0007669"/>
    <property type="project" value="TreeGrafter"/>
</dbReference>
<gene>
    <name evidence="2" type="primary">AVEN_137947_1</name>
    <name evidence="2" type="ORF">CEXT_522051</name>
</gene>
<dbReference type="GO" id="GO:0000421">
    <property type="term" value="C:autophagosome membrane"/>
    <property type="evidence" value="ECO:0007669"/>
    <property type="project" value="TreeGrafter"/>
</dbReference>
<comment type="caution">
    <text evidence="2">The sequence shown here is derived from an EMBL/GenBank/DDBJ whole genome shotgun (WGS) entry which is preliminary data.</text>
</comment>
<dbReference type="Proteomes" id="UP001054945">
    <property type="component" value="Unassembled WGS sequence"/>
</dbReference>
<accession>A0AAV4UU96</accession>
<keyword evidence="1" id="KW-1133">Transmembrane helix</keyword>
<evidence type="ECO:0000313" key="3">
    <source>
        <dbReference type="Proteomes" id="UP001054945"/>
    </source>
</evidence>
<dbReference type="GO" id="GO:0005634">
    <property type="term" value="C:nucleus"/>
    <property type="evidence" value="ECO:0007669"/>
    <property type="project" value="TreeGrafter"/>
</dbReference>